<dbReference type="Pfam" id="PF01535">
    <property type="entry name" value="PPR"/>
    <property type="match status" value="2"/>
</dbReference>
<feature type="repeat" description="PPR" evidence="2">
    <location>
        <begin position="47"/>
        <end position="81"/>
    </location>
</feature>
<organism evidence="3 4">
    <name type="scientific">Morus notabilis</name>
    <dbReference type="NCBI Taxonomy" id="981085"/>
    <lineage>
        <taxon>Eukaryota</taxon>
        <taxon>Viridiplantae</taxon>
        <taxon>Streptophyta</taxon>
        <taxon>Embryophyta</taxon>
        <taxon>Tracheophyta</taxon>
        <taxon>Spermatophyta</taxon>
        <taxon>Magnoliopsida</taxon>
        <taxon>eudicotyledons</taxon>
        <taxon>Gunneridae</taxon>
        <taxon>Pentapetalae</taxon>
        <taxon>rosids</taxon>
        <taxon>fabids</taxon>
        <taxon>Rosales</taxon>
        <taxon>Moraceae</taxon>
        <taxon>Moreae</taxon>
        <taxon>Morus</taxon>
    </lineage>
</organism>
<dbReference type="NCBIfam" id="TIGR00756">
    <property type="entry name" value="PPR"/>
    <property type="match status" value="3"/>
</dbReference>
<feature type="repeat" description="PPR" evidence="2">
    <location>
        <begin position="148"/>
        <end position="182"/>
    </location>
</feature>
<dbReference type="GO" id="GO:0009451">
    <property type="term" value="P:RNA modification"/>
    <property type="evidence" value="ECO:0007669"/>
    <property type="project" value="InterPro"/>
</dbReference>
<gene>
    <name evidence="3" type="ORF">L484_013570</name>
</gene>
<evidence type="ECO:0000313" key="4">
    <source>
        <dbReference type="Proteomes" id="UP000030645"/>
    </source>
</evidence>
<dbReference type="InterPro" id="IPR002885">
    <property type="entry name" value="PPR_rpt"/>
</dbReference>
<dbReference type="PROSITE" id="PS51375">
    <property type="entry name" value="PPR"/>
    <property type="match status" value="2"/>
</dbReference>
<proteinExistence type="predicted"/>
<dbReference type="FunFam" id="1.25.40.10:FF:000345">
    <property type="entry name" value="Pentatricopeptide repeat-containing protein"/>
    <property type="match status" value="1"/>
</dbReference>
<dbReference type="InterPro" id="IPR011990">
    <property type="entry name" value="TPR-like_helical_dom_sf"/>
</dbReference>
<dbReference type="eggNOG" id="KOG4197">
    <property type="taxonomic scope" value="Eukaryota"/>
</dbReference>
<sequence length="318" mass="35925">MSGAVRRVFTEMVAVDVVSWSGLVVAHVRAGELEYARCVFDDMPIRDVVSWTAMISGYSQAKRSTEALELFWEMVDAKVVPDEVTMLSVVSVCANLGDLETGIATHQYIEDNGFGGMIFLGNALIDMYSKCGCLNRAWQVFNIMNRRSLVTWNSMILACANHGDPDHVFHLYECMTTSGFLPDGFTFLALLVAYKHKGLVDEGCRVFESMQRDYGIEARIEHYRCTVEMLGRAGRLEEAYRLITSMSIPSNYVIWEALLAACRVHSNVDMGERVVEKLLMLKPERDYHAILRHIYAAAVEKEEVKEIMQTTMVNSVNF</sequence>
<accession>W9QF21</accession>
<protein>
    <recommendedName>
        <fullName evidence="5">Pentatricopeptide repeat-containing protein</fullName>
    </recommendedName>
</protein>
<dbReference type="FunFam" id="1.25.40.10:FF:000348">
    <property type="entry name" value="Pentatricopeptide repeat-containing protein chloroplastic"/>
    <property type="match status" value="1"/>
</dbReference>
<name>W9QF21_9ROSA</name>
<evidence type="ECO:0000256" key="2">
    <source>
        <dbReference type="PROSITE-ProRule" id="PRU00708"/>
    </source>
</evidence>
<dbReference type="Proteomes" id="UP000030645">
    <property type="component" value="Unassembled WGS sequence"/>
</dbReference>
<reference evidence="4" key="1">
    <citation type="submission" date="2013-01" db="EMBL/GenBank/DDBJ databases">
        <title>Draft Genome Sequence of a Mulberry Tree, Morus notabilis C.K. Schneid.</title>
        <authorList>
            <person name="He N."/>
            <person name="Zhao S."/>
        </authorList>
    </citation>
    <scope>NUCLEOTIDE SEQUENCE</scope>
</reference>
<evidence type="ECO:0000256" key="1">
    <source>
        <dbReference type="ARBA" id="ARBA00022737"/>
    </source>
</evidence>
<dbReference type="AlphaFoldDB" id="W9QF21"/>
<dbReference type="Gene3D" id="1.25.40.10">
    <property type="entry name" value="Tetratricopeptide repeat domain"/>
    <property type="match status" value="2"/>
</dbReference>
<keyword evidence="4" id="KW-1185">Reference proteome</keyword>
<evidence type="ECO:0000313" key="3">
    <source>
        <dbReference type="EMBL" id="EXB31938.1"/>
    </source>
</evidence>
<evidence type="ECO:0008006" key="5">
    <source>
        <dbReference type="Google" id="ProtNLM"/>
    </source>
</evidence>
<keyword evidence="1" id="KW-0677">Repeat</keyword>
<dbReference type="InterPro" id="IPR046960">
    <property type="entry name" value="PPR_At4g14850-like_plant"/>
</dbReference>
<dbReference type="PANTHER" id="PTHR47926:SF537">
    <property type="entry name" value="PENTACOTRIPEPTIDE-REPEAT REGION OF PRORP DOMAIN-CONTAINING PROTEIN"/>
    <property type="match status" value="1"/>
</dbReference>
<dbReference type="GO" id="GO:0003723">
    <property type="term" value="F:RNA binding"/>
    <property type="evidence" value="ECO:0007669"/>
    <property type="project" value="InterPro"/>
</dbReference>
<dbReference type="Pfam" id="PF13041">
    <property type="entry name" value="PPR_2"/>
    <property type="match status" value="2"/>
</dbReference>
<dbReference type="EMBL" id="KE343519">
    <property type="protein sequence ID" value="EXB31938.1"/>
    <property type="molecule type" value="Genomic_DNA"/>
</dbReference>
<dbReference type="PANTHER" id="PTHR47926">
    <property type="entry name" value="PENTATRICOPEPTIDE REPEAT-CONTAINING PROTEIN"/>
    <property type="match status" value="1"/>
</dbReference>